<evidence type="ECO:0000313" key="2">
    <source>
        <dbReference type="Proteomes" id="UP000095282"/>
    </source>
</evidence>
<organism evidence="2 3">
    <name type="scientific">Caenorhabditis tropicalis</name>
    <dbReference type="NCBI Taxonomy" id="1561998"/>
    <lineage>
        <taxon>Eukaryota</taxon>
        <taxon>Metazoa</taxon>
        <taxon>Ecdysozoa</taxon>
        <taxon>Nematoda</taxon>
        <taxon>Chromadorea</taxon>
        <taxon>Rhabditida</taxon>
        <taxon>Rhabditina</taxon>
        <taxon>Rhabditomorpha</taxon>
        <taxon>Rhabditoidea</taxon>
        <taxon>Rhabditidae</taxon>
        <taxon>Peloderinae</taxon>
        <taxon>Caenorhabditis</taxon>
    </lineage>
</organism>
<keyword evidence="2" id="KW-1185">Reference proteome</keyword>
<evidence type="ECO:0000313" key="3">
    <source>
        <dbReference type="WBParaSite" id="Csp11.Scaffold470.g1636.t1"/>
    </source>
</evidence>
<sequence length="75" mass="8946">MDGHIKDCAIDKVQFREYRGEERVQKRAQLMYLLSMVISFSSPLHALFYFRKEICIQLYVVQFRDILLGIQKKCS</sequence>
<name>A0A1I7T1X8_9PELO</name>
<keyword evidence="1" id="KW-0472">Membrane</keyword>
<reference evidence="3" key="1">
    <citation type="submission" date="2016-11" db="UniProtKB">
        <authorList>
            <consortium name="WormBaseParasite"/>
        </authorList>
    </citation>
    <scope>IDENTIFICATION</scope>
</reference>
<evidence type="ECO:0000256" key="1">
    <source>
        <dbReference type="SAM" id="Phobius"/>
    </source>
</evidence>
<proteinExistence type="predicted"/>
<feature type="transmembrane region" description="Helical" evidence="1">
    <location>
        <begin position="30"/>
        <end position="50"/>
    </location>
</feature>
<keyword evidence="1" id="KW-0812">Transmembrane</keyword>
<protein>
    <submittedName>
        <fullName evidence="3">Transmembrane protein</fullName>
    </submittedName>
</protein>
<dbReference type="AlphaFoldDB" id="A0A1I7T1X8"/>
<dbReference type="Proteomes" id="UP000095282">
    <property type="component" value="Unplaced"/>
</dbReference>
<keyword evidence="1" id="KW-1133">Transmembrane helix</keyword>
<accession>A0A1I7T1X8</accession>
<dbReference type="WBParaSite" id="Csp11.Scaffold470.g1636.t1">
    <property type="protein sequence ID" value="Csp11.Scaffold470.g1636.t1"/>
    <property type="gene ID" value="Csp11.Scaffold470.g1636"/>
</dbReference>